<dbReference type="AlphaFoldDB" id="A0A024FSN1"/>
<feature type="transmembrane region" description="Helical" evidence="12">
    <location>
        <begin position="149"/>
        <end position="167"/>
    </location>
</feature>
<dbReference type="EC" id="7.1.1.2" evidence="3 11"/>
<comment type="subcellular location">
    <subcellularLocation>
        <location evidence="1">Membrane</location>
        <topology evidence="1">Multi-pass membrane protein</topology>
    </subcellularLocation>
    <subcellularLocation>
        <location evidence="10">Mitochondrion inner membrane</location>
        <topology evidence="10">Multi-pass membrane protein</topology>
    </subcellularLocation>
</comment>
<dbReference type="PANTHER" id="PTHR11432:SF3">
    <property type="entry name" value="NADH-UBIQUINONE OXIDOREDUCTASE CHAIN 1"/>
    <property type="match status" value="1"/>
</dbReference>
<keyword evidence="6 12" id="KW-1133">Transmembrane helix</keyword>
<evidence type="ECO:0000256" key="9">
    <source>
        <dbReference type="ARBA" id="ARBA00049551"/>
    </source>
</evidence>
<sequence>MLFTLVFILNLNYLLYLLFLLLLVAFLVLLERKVLGLIQERKGPNIVGVFGILQTILDGVKLLTKKNYYNYMSHYFLILPIAGMLLSFMHWLVLPFPFEFLKGNFSVLISFVLMGLLVYVVLGCGYVSSSSYGVVGSIRSVAQMISYEVVFMFFIMGLLFLIGGYSWKFIMSYMLVDSSFLKFILFIVWLIISSAELNRTPFDLVEGESELVSGYNVEFSGYNFTLLFLSEYMNIWFMGVLFGVLFSYSVYSFLLYVLFFVCLNVIMRGMLPRYKFVDLINLMWKVFLPCVFIFLLGFMCIPLL</sequence>
<dbReference type="InterPro" id="IPR001694">
    <property type="entry name" value="NADH_UbQ_OxRdtase_su1/FPO"/>
</dbReference>
<feature type="transmembrane region" description="Helical" evidence="12">
    <location>
        <begin position="235"/>
        <end position="266"/>
    </location>
</feature>
<dbReference type="PANTHER" id="PTHR11432">
    <property type="entry name" value="NADH DEHYDROGENASE SUBUNIT 1"/>
    <property type="match status" value="1"/>
</dbReference>
<dbReference type="EMBL" id="FM177702">
    <property type="protein sequence ID" value="CAQ68356.1"/>
    <property type="molecule type" value="Genomic_DNA"/>
</dbReference>
<keyword evidence="11" id="KW-0830">Ubiquinone</keyword>
<evidence type="ECO:0000256" key="8">
    <source>
        <dbReference type="ARBA" id="ARBA00023136"/>
    </source>
</evidence>
<geneLocation type="mitochondrion" evidence="13"/>
<dbReference type="GO" id="GO:0009060">
    <property type="term" value="P:aerobic respiration"/>
    <property type="evidence" value="ECO:0007669"/>
    <property type="project" value="TreeGrafter"/>
</dbReference>
<evidence type="ECO:0000256" key="3">
    <source>
        <dbReference type="ARBA" id="ARBA00012944"/>
    </source>
</evidence>
<dbReference type="Pfam" id="PF00146">
    <property type="entry name" value="NADHdh"/>
    <property type="match status" value="1"/>
</dbReference>
<evidence type="ECO:0000256" key="1">
    <source>
        <dbReference type="ARBA" id="ARBA00004141"/>
    </source>
</evidence>
<feature type="transmembrane region" description="Helical" evidence="12">
    <location>
        <begin position="286"/>
        <end position="303"/>
    </location>
</feature>
<protein>
    <recommendedName>
        <fullName evidence="4 11">NADH-ubiquinone oxidoreductase chain 1</fullName>
        <ecNumber evidence="3 11">7.1.1.2</ecNumber>
    </recommendedName>
</protein>
<proteinExistence type="inferred from homology"/>
<evidence type="ECO:0000256" key="2">
    <source>
        <dbReference type="ARBA" id="ARBA00010535"/>
    </source>
</evidence>
<dbReference type="GO" id="GO:0005743">
    <property type="term" value="C:mitochondrial inner membrane"/>
    <property type="evidence" value="ECO:0007669"/>
    <property type="project" value="UniProtKB-SubCell"/>
</dbReference>
<feature type="transmembrane region" description="Helical" evidence="12">
    <location>
        <begin position="75"/>
        <end position="93"/>
    </location>
</feature>
<keyword evidence="11 13" id="KW-0496">Mitochondrion</keyword>
<evidence type="ECO:0000256" key="5">
    <source>
        <dbReference type="ARBA" id="ARBA00022692"/>
    </source>
</evidence>
<reference evidence="13" key="1">
    <citation type="journal article" date="2014" name="Genome Biol. Evol.">
        <title>Ascidian mitogenomics: comparison of evolutionary rates in closely related taxa provides evidence of ongoing speciation events.</title>
        <authorList>
            <person name="Griggio F."/>
            <person name="Voskoboynik A."/>
            <person name="Iannelli F."/>
            <person name="Justy F."/>
            <person name="Tilak M.K."/>
            <person name="Turon X."/>
            <person name="Pesole G."/>
            <person name="Douzery E.J."/>
            <person name="Mastrototaro F."/>
            <person name="Gissi C."/>
        </authorList>
    </citation>
    <scope>NUCLEOTIDE SEQUENCE</scope>
    <source>
        <strain evidence="13">VE</strain>
        <tissue evidence="13">Colony</tissue>
    </source>
</reference>
<evidence type="ECO:0000256" key="11">
    <source>
        <dbReference type="RuleBase" id="RU000473"/>
    </source>
</evidence>
<feature type="transmembrane region" description="Helical" evidence="12">
    <location>
        <begin position="6"/>
        <end position="30"/>
    </location>
</feature>
<dbReference type="GO" id="GO:0008137">
    <property type="term" value="F:NADH dehydrogenase (ubiquinone) activity"/>
    <property type="evidence" value="ECO:0007669"/>
    <property type="project" value="UniProtKB-EC"/>
</dbReference>
<name>A0A024FSN1_BOTSH</name>
<accession>A0A024FSN1</accession>
<dbReference type="GO" id="GO:0003954">
    <property type="term" value="F:NADH dehydrogenase activity"/>
    <property type="evidence" value="ECO:0007669"/>
    <property type="project" value="TreeGrafter"/>
</dbReference>
<keyword evidence="8 12" id="KW-0472">Membrane</keyword>
<evidence type="ECO:0000313" key="13">
    <source>
        <dbReference type="EMBL" id="CAQ68356.1"/>
    </source>
</evidence>
<keyword evidence="7 10" id="KW-0520">NAD</keyword>
<gene>
    <name evidence="13" type="primary">nad1</name>
</gene>
<dbReference type="InterPro" id="IPR018086">
    <property type="entry name" value="NADH_UbQ_OxRdtase_su1_CS"/>
</dbReference>
<evidence type="ECO:0000256" key="7">
    <source>
        <dbReference type="ARBA" id="ARBA00023027"/>
    </source>
</evidence>
<organism evidence="13">
    <name type="scientific">Botryllus schlosseri</name>
    <name type="common">Golden star tunicate</name>
    <name type="synonym">Alcyonium schlosseri</name>
    <dbReference type="NCBI Taxonomy" id="30301"/>
    <lineage>
        <taxon>Eukaryota</taxon>
        <taxon>Metazoa</taxon>
        <taxon>Chordata</taxon>
        <taxon>Tunicata</taxon>
        <taxon>Ascidiacea</taxon>
        <taxon>Stolidobranchia</taxon>
        <taxon>Styelidae</taxon>
        <taxon>Botryllus</taxon>
    </lineage>
</organism>
<keyword evidence="5 10" id="KW-0812">Transmembrane</keyword>
<comment type="catalytic activity">
    <reaction evidence="9 11">
        <text>a ubiquinone + NADH + 5 H(+)(in) = a ubiquinol + NAD(+) + 4 H(+)(out)</text>
        <dbReference type="Rhea" id="RHEA:29091"/>
        <dbReference type="Rhea" id="RHEA-COMP:9565"/>
        <dbReference type="Rhea" id="RHEA-COMP:9566"/>
        <dbReference type="ChEBI" id="CHEBI:15378"/>
        <dbReference type="ChEBI" id="CHEBI:16389"/>
        <dbReference type="ChEBI" id="CHEBI:17976"/>
        <dbReference type="ChEBI" id="CHEBI:57540"/>
        <dbReference type="ChEBI" id="CHEBI:57945"/>
        <dbReference type="EC" id="7.1.1.2"/>
    </reaction>
</comment>
<dbReference type="PROSITE" id="PS00668">
    <property type="entry name" value="COMPLEX1_ND1_2"/>
    <property type="match status" value="1"/>
</dbReference>
<feature type="transmembrane region" description="Helical" evidence="12">
    <location>
        <begin position="105"/>
        <end position="128"/>
    </location>
</feature>
<evidence type="ECO:0000256" key="12">
    <source>
        <dbReference type="SAM" id="Phobius"/>
    </source>
</evidence>
<comment type="similarity">
    <text evidence="2 10">Belongs to the complex I subunit 1 family.</text>
</comment>
<feature type="transmembrane region" description="Helical" evidence="12">
    <location>
        <begin position="173"/>
        <end position="192"/>
    </location>
</feature>
<evidence type="ECO:0000256" key="10">
    <source>
        <dbReference type="RuleBase" id="RU000471"/>
    </source>
</evidence>
<evidence type="ECO:0000256" key="6">
    <source>
        <dbReference type="ARBA" id="ARBA00022989"/>
    </source>
</evidence>
<evidence type="ECO:0000256" key="4">
    <source>
        <dbReference type="ARBA" id="ARBA00021009"/>
    </source>
</evidence>